<dbReference type="AlphaFoldDB" id="A0A7J5AQB7"/>
<keyword evidence="5" id="KW-0732">Signal</keyword>
<dbReference type="GO" id="GO:0009279">
    <property type="term" value="C:cell outer membrane"/>
    <property type="evidence" value="ECO:0007669"/>
    <property type="project" value="UniProtKB-SubCell"/>
</dbReference>
<keyword evidence="2" id="KW-0472">Membrane</keyword>
<feature type="domain" description="Outer membrane protein beta-barrel" evidence="7">
    <location>
        <begin position="365"/>
        <end position="769"/>
    </location>
</feature>
<reference evidence="8 9" key="1">
    <citation type="submission" date="2019-09" db="EMBL/GenBank/DDBJ databases">
        <authorList>
            <person name="Cao W.R."/>
        </authorList>
    </citation>
    <scope>NUCLEOTIDE SEQUENCE [LARGE SCALE GENOMIC DNA]</scope>
    <source>
        <strain evidence="9">a4</strain>
    </source>
</reference>
<evidence type="ECO:0000256" key="3">
    <source>
        <dbReference type="ARBA" id="ARBA00023237"/>
    </source>
</evidence>
<evidence type="ECO:0000256" key="5">
    <source>
        <dbReference type="SAM" id="SignalP"/>
    </source>
</evidence>
<evidence type="ECO:0000259" key="7">
    <source>
        <dbReference type="Pfam" id="PF14905"/>
    </source>
</evidence>
<dbReference type="Gene3D" id="2.170.130.10">
    <property type="entry name" value="TonB-dependent receptor, plug domain"/>
    <property type="match status" value="1"/>
</dbReference>
<evidence type="ECO:0000256" key="4">
    <source>
        <dbReference type="SAM" id="MobiDB-lite"/>
    </source>
</evidence>
<dbReference type="InterPro" id="IPR008969">
    <property type="entry name" value="CarboxyPept-like_regulatory"/>
</dbReference>
<dbReference type="InterPro" id="IPR041700">
    <property type="entry name" value="OMP_b-brl_3"/>
</dbReference>
<keyword evidence="9" id="KW-1185">Reference proteome</keyword>
<dbReference type="EMBL" id="WAAU01000008">
    <property type="protein sequence ID" value="KAB1159815.1"/>
    <property type="molecule type" value="Genomic_DNA"/>
</dbReference>
<evidence type="ECO:0000313" key="8">
    <source>
        <dbReference type="EMBL" id="KAB1159815.1"/>
    </source>
</evidence>
<dbReference type="Pfam" id="PF07715">
    <property type="entry name" value="Plug"/>
    <property type="match status" value="1"/>
</dbReference>
<evidence type="ECO:0000313" key="9">
    <source>
        <dbReference type="Proteomes" id="UP000467305"/>
    </source>
</evidence>
<evidence type="ECO:0000256" key="1">
    <source>
        <dbReference type="ARBA" id="ARBA00004442"/>
    </source>
</evidence>
<sequence>MKKLLLTILFAVIAISNYAQKQEITGKVINPKNKASIPYATITCKSENGTIITGAITNDDGYFTLSKLPKTKLLLSFQFIGYKTLVQSIDLTEKDIKYNIGTIYLQEDNNQLNEVEIQAESSTVVQKIDRKIINVNNDLIATGASSLEMLENIPSVDIDHLSGTVSLRGNENVSVLINGKPSNINTEQLLKQLPSNSVKSIEIITNPSAKFNPEGMSGIINIILKKNTEIGFNGSITIGIKHSKNTKPDIALNTNYKVGITNFYANYSTSWGDYETFNNLQRTDKDLLQNIDFLNNSSSHFFKIGVDINLNSKSILSLYTDQNFDNNSLATNTLVTQNSNTQFNNLRFSKYKQKDETYNIDYVYNFDKKGQSLELEFNYSSTNNPENTINSELIDNSSKENNYTNNILDTRKLWLFNIDYTIPIQSGKIEFGLEYRKQNFYNKIITDQEAQTSNSPTLQPIGNTSLDYDRSIYSGYFNFNKEYEKIAFQIGFRVEQFNLDASFFNTNQGNTNLKDNLFNIYPSASINYSLSEKDNIQLAYSRRVDRPSAYQVTPIQEWASPLTIARGNRNLTPQFTNSIELNYTKTITKGYISLGTFYRRTNDKIGRILERDALNPDKSISSFTNYDFADSYGIELSSSFKPIKWWTLRPSFETYIQDSQGILNNQFETIKNTITKARISNSFKASKKLSFQFSTIYRGKSENIQYTVQPYTMVNIGARLKVLDGKGKISIRGTDIFNNVNFDYTTNNPFNQKGKYILEYDSIYLGFSYNFGSSKNKRKGRKYRDNNESQGGIF</sequence>
<dbReference type="RefSeq" id="WP_150899060.1">
    <property type="nucleotide sequence ID" value="NZ_WAAU01000008.1"/>
</dbReference>
<dbReference type="Pfam" id="PF13715">
    <property type="entry name" value="CarbopepD_reg_2"/>
    <property type="match status" value="1"/>
</dbReference>
<dbReference type="Proteomes" id="UP000467305">
    <property type="component" value="Unassembled WGS sequence"/>
</dbReference>
<dbReference type="PANTHER" id="PTHR40980">
    <property type="entry name" value="PLUG DOMAIN-CONTAINING PROTEIN"/>
    <property type="match status" value="1"/>
</dbReference>
<dbReference type="SUPFAM" id="SSF56935">
    <property type="entry name" value="Porins"/>
    <property type="match status" value="1"/>
</dbReference>
<feature type="region of interest" description="Disordered" evidence="4">
    <location>
        <begin position="775"/>
        <end position="794"/>
    </location>
</feature>
<feature type="chain" id="PRO_5029700255" evidence="5">
    <location>
        <begin position="22"/>
        <end position="794"/>
    </location>
</feature>
<dbReference type="Gene3D" id="2.40.170.20">
    <property type="entry name" value="TonB-dependent receptor, beta-barrel domain"/>
    <property type="match status" value="1"/>
</dbReference>
<feature type="domain" description="TonB-dependent receptor plug" evidence="6">
    <location>
        <begin position="144"/>
        <end position="218"/>
    </location>
</feature>
<protein>
    <submittedName>
        <fullName evidence="8">TonB-dependent receptor</fullName>
    </submittedName>
</protein>
<dbReference type="PANTHER" id="PTHR40980:SF4">
    <property type="entry name" value="TONB-DEPENDENT RECEPTOR-LIKE BETA-BARREL DOMAIN-CONTAINING PROTEIN"/>
    <property type="match status" value="1"/>
</dbReference>
<gene>
    <name evidence="8" type="ORF">F7018_05755</name>
</gene>
<feature type="signal peptide" evidence="5">
    <location>
        <begin position="1"/>
        <end position="21"/>
    </location>
</feature>
<dbReference type="Pfam" id="PF14905">
    <property type="entry name" value="OMP_b-brl_3"/>
    <property type="match status" value="1"/>
</dbReference>
<evidence type="ECO:0000256" key="2">
    <source>
        <dbReference type="ARBA" id="ARBA00023136"/>
    </source>
</evidence>
<dbReference type="InterPro" id="IPR012910">
    <property type="entry name" value="Plug_dom"/>
</dbReference>
<proteinExistence type="predicted"/>
<name>A0A7J5AQB7_9FLAO</name>
<accession>A0A7J5AQB7</accession>
<keyword evidence="8" id="KW-0675">Receptor</keyword>
<dbReference type="OrthoDB" id="8764943at2"/>
<evidence type="ECO:0000259" key="6">
    <source>
        <dbReference type="Pfam" id="PF07715"/>
    </source>
</evidence>
<dbReference type="InterPro" id="IPR036942">
    <property type="entry name" value="Beta-barrel_TonB_sf"/>
</dbReference>
<dbReference type="SUPFAM" id="SSF49464">
    <property type="entry name" value="Carboxypeptidase regulatory domain-like"/>
    <property type="match status" value="1"/>
</dbReference>
<keyword evidence="3" id="KW-0998">Cell outer membrane</keyword>
<organism evidence="8 9">
    <name type="scientific">Tenacibaculum aiptasiae</name>
    <dbReference type="NCBI Taxonomy" id="426481"/>
    <lineage>
        <taxon>Bacteria</taxon>
        <taxon>Pseudomonadati</taxon>
        <taxon>Bacteroidota</taxon>
        <taxon>Flavobacteriia</taxon>
        <taxon>Flavobacteriales</taxon>
        <taxon>Flavobacteriaceae</taxon>
        <taxon>Tenacibaculum</taxon>
    </lineage>
</organism>
<comment type="subcellular location">
    <subcellularLocation>
        <location evidence="1">Cell outer membrane</location>
    </subcellularLocation>
</comment>
<comment type="caution">
    <text evidence="8">The sequence shown here is derived from an EMBL/GenBank/DDBJ whole genome shotgun (WGS) entry which is preliminary data.</text>
</comment>
<dbReference type="InterPro" id="IPR037066">
    <property type="entry name" value="Plug_dom_sf"/>
</dbReference>
<dbReference type="Gene3D" id="2.60.40.1120">
    <property type="entry name" value="Carboxypeptidase-like, regulatory domain"/>
    <property type="match status" value="1"/>
</dbReference>